<dbReference type="Pfam" id="PF02625">
    <property type="entry name" value="XdhC_CoxI"/>
    <property type="match status" value="1"/>
</dbReference>
<gene>
    <name evidence="4" type="primary">xdhC</name>
    <name evidence="3" type="ORF">ESZ26_08245</name>
    <name evidence="4" type="ORF">ESZ27_04935</name>
</gene>
<dbReference type="PANTHER" id="PTHR30388:SF6">
    <property type="entry name" value="XANTHINE DEHYDROGENASE SUBUNIT A-RELATED"/>
    <property type="match status" value="1"/>
</dbReference>
<sequence length="312" mass="33709">MNNRQSWSEAVSLLKVKGEAFVLLTIIGVHGSAPRNSGTKMVVSANSTYDTIGGGHLEFKSIALAQQLLADQDNNQHIEHFSLGASLGQCCGGDCSVLFESFAACKTQIMLFGAGHVGKALTTILADLPCQLKWVDNRREQFPAEMLANAPANIECIVSDNPVDEIASMPAGSFFIIMTHNHQLDFELCQALLKCGDFAYAGLIGSETKWKRFQHRLKHREFSEQAIEQLTCPIGLSAVPGKRPMEVAVSIAAEIIGLYQKNDSASQPSTTAQGISFKALTPLLNSAAKIQAARQSKNEVTGSKSITEKINE</sequence>
<dbReference type="InterPro" id="IPR027051">
    <property type="entry name" value="XdhC_Rossmann_dom"/>
</dbReference>
<proteinExistence type="predicted"/>
<dbReference type="RefSeq" id="WP_146799265.1">
    <property type="nucleotide sequence ID" value="NZ_VOLP01000010.1"/>
</dbReference>
<dbReference type="Proteomes" id="UP000321917">
    <property type="component" value="Unassembled WGS sequence"/>
</dbReference>
<dbReference type="EMBL" id="VOLR01000009">
    <property type="protein sequence ID" value="TWX60349.1"/>
    <property type="molecule type" value="Genomic_DNA"/>
</dbReference>
<dbReference type="EMBL" id="VOLQ01000006">
    <property type="protein sequence ID" value="TWX70105.1"/>
    <property type="molecule type" value="Genomic_DNA"/>
</dbReference>
<dbReference type="Pfam" id="PF13478">
    <property type="entry name" value="XdhC_C"/>
    <property type="match status" value="1"/>
</dbReference>
<keyword evidence="5" id="KW-1185">Reference proteome</keyword>
<dbReference type="InterPro" id="IPR014308">
    <property type="entry name" value="Xanthine_DH_XdhC"/>
</dbReference>
<evidence type="ECO:0000259" key="2">
    <source>
        <dbReference type="Pfam" id="PF13478"/>
    </source>
</evidence>
<accession>A0A5C6QM93</accession>
<evidence type="ECO:0000313" key="6">
    <source>
        <dbReference type="Proteomes" id="UP000321917"/>
    </source>
</evidence>
<evidence type="ECO:0000313" key="3">
    <source>
        <dbReference type="EMBL" id="TWX60349.1"/>
    </source>
</evidence>
<reference evidence="4 6" key="1">
    <citation type="submission" date="2019-07" db="EMBL/GenBank/DDBJ databases">
        <title>Genomes of sea-ice associated Colwellia species.</title>
        <authorList>
            <person name="Bowman J.P."/>
        </authorList>
    </citation>
    <scope>NUCLEOTIDE SEQUENCE [LARGE SCALE GENOMIC DNA]</scope>
    <source>
        <strain evidence="3 5">ACAM 607</strain>
        <strain evidence="4 6">IC036</strain>
    </source>
</reference>
<dbReference type="AlphaFoldDB" id="A0A5C6QM93"/>
<evidence type="ECO:0000313" key="5">
    <source>
        <dbReference type="Proteomes" id="UP000321525"/>
    </source>
</evidence>
<comment type="caution">
    <text evidence="4">The sequence shown here is derived from an EMBL/GenBank/DDBJ whole genome shotgun (WGS) entry which is preliminary data.</text>
</comment>
<dbReference type="Proteomes" id="UP000321525">
    <property type="component" value="Unassembled WGS sequence"/>
</dbReference>
<dbReference type="OrthoDB" id="61481at2"/>
<feature type="domain" description="XdhC- CoxI" evidence="1">
    <location>
        <begin position="17"/>
        <end position="74"/>
    </location>
</feature>
<dbReference type="InterPro" id="IPR003777">
    <property type="entry name" value="XdhC_CoxI"/>
</dbReference>
<dbReference type="InterPro" id="IPR052698">
    <property type="entry name" value="MoCofactor_Util/Proc"/>
</dbReference>
<dbReference type="Gene3D" id="3.40.50.720">
    <property type="entry name" value="NAD(P)-binding Rossmann-like Domain"/>
    <property type="match status" value="1"/>
</dbReference>
<evidence type="ECO:0000259" key="1">
    <source>
        <dbReference type="Pfam" id="PF02625"/>
    </source>
</evidence>
<name>A0A5C6QM93_9GAMM</name>
<dbReference type="PANTHER" id="PTHR30388">
    <property type="entry name" value="ALDEHYDE OXIDOREDUCTASE MOLYBDENUM COFACTOR ASSEMBLY PROTEIN"/>
    <property type="match status" value="1"/>
</dbReference>
<protein>
    <submittedName>
        <fullName evidence="4">Xanthine dehydrogenase accessory protein XdhC</fullName>
    </submittedName>
</protein>
<feature type="domain" description="XdhC Rossmann" evidence="2">
    <location>
        <begin position="110"/>
        <end position="255"/>
    </location>
</feature>
<organism evidence="4 6">
    <name type="scientific">Colwellia hornerae</name>
    <dbReference type="NCBI Taxonomy" id="89402"/>
    <lineage>
        <taxon>Bacteria</taxon>
        <taxon>Pseudomonadati</taxon>
        <taxon>Pseudomonadota</taxon>
        <taxon>Gammaproteobacteria</taxon>
        <taxon>Alteromonadales</taxon>
        <taxon>Colwelliaceae</taxon>
        <taxon>Colwellia</taxon>
    </lineage>
</organism>
<dbReference type="NCBIfam" id="TIGR02964">
    <property type="entry name" value="xanthine_xdhC"/>
    <property type="match status" value="1"/>
</dbReference>
<evidence type="ECO:0000313" key="4">
    <source>
        <dbReference type="EMBL" id="TWX70105.1"/>
    </source>
</evidence>